<gene>
    <name evidence="1" type="ORF">PCC79_13810</name>
</gene>
<dbReference type="RefSeq" id="WP_232548304.1">
    <property type="nucleotide sequence ID" value="NZ_CP115965.1"/>
</dbReference>
<keyword evidence="2" id="KW-1185">Reference proteome</keyword>
<sequence>MTPVNASVPGAGRGVTTLYYDPDCGFCTRVGTWLGRWLSVRPLPTGRGAGRDADEAAAVAAQELAVLGIDADRVRREIPAVLASGEVRYGAAAFAAALVSGPWWLRGLGWLLAAPGVSQIAERVYRGVAARRHQLPGGTAACQLP</sequence>
<evidence type="ECO:0000313" key="2">
    <source>
        <dbReference type="Proteomes" id="UP001434337"/>
    </source>
</evidence>
<dbReference type="Pfam" id="PF04134">
    <property type="entry name" value="DCC1-like"/>
    <property type="match status" value="1"/>
</dbReference>
<reference evidence="1 2" key="1">
    <citation type="journal article" date="2023" name="Environ Microbiome">
        <title>A coral-associated actinobacterium mitigates coral bleaching under heat stress.</title>
        <authorList>
            <person name="Li J."/>
            <person name="Zou Y."/>
            <person name="Li Q."/>
            <person name="Zhang J."/>
            <person name="Bourne D.G."/>
            <person name="Lyu Y."/>
            <person name="Liu C."/>
            <person name="Zhang S."/>
        </authorList>
    </citation>
    <scope>NUCLEOTIDE SEQUENCE [LARGE SCALE GENOMIC DNA]</scope>
    <source>
        <strain evidence="1 2">SCSIO 13291</strain>
    </source>
</reference>
<accession>A0ABZ3C897</accession>
<protein>
    <submittedName>
        <fullName evidence="1">DCC1-like thiol-disulfide oxidoreductase family protein</fullName>
    </submittedName>
</protein>
<dbReference type="InterPro" id="IPR007263">
    <property type="entry name" value="DCC1-like"/>
</dbReference>
<proteinExistence type="predicted"/>
<organism evidence="1 2">
    <name type="scientific">Propioniciclava soli</name>
    <dbReference type="NCBI Taxonomy" id="2775081"/>
    <lineage>
        <taxon>Bacteria</taxon>
        <taxon>Bacillati</taxon>
        <taxon>Actinomycetota</taxon>
        <taxon>Actinomycetes</taxon>
        <taxon>Propionibacteriales</taxon>
        <taxon>Propionibacteriaceae</taxon>
        <taxon>Propioniciclava</taxon>
    </lineage>
</organism>
<evidence type="ECO:0000313" key="1">
    <source>
        <dbReference type="EMBL" id="WZW97955.1"/>
    </source>
</evidence>
<dbReference type="Proteomes" id="UP001434337">
    <property type="component" value="Chromosome"/>
</dbReference>
<name>A0ABZ3C897_9ACTN</name>
<dbReference type="EMBL" id="CP115965">
    <property type="protein sequence ID" value="WZW97955.1"/>
    <property type="molecule type" value="Genomic_DNA"/>
</dbReference>